<feature type="transmembrane region" description="Helical" evidence="7">
    <location>
        <begin position="46"/>
        <end position="64"/>
    </location>
</feature>
<evidence type="ECO:0000256" key="7">
    <source>
        <dbReference type="SAM" id="Phobius"/>
    </source>
</evidence>
<feature type="transmembrane region" description="Helical" evidence="7">
    <location>
        <begin position="130"/>
        <end position="153"/>
    </location>
</feature>
<dbReference type="RefSeq" id="WP_118999546.1">
    <property type="nucleotide sequence ID" value="NZ_QWGP01000004.1"/>
</dbReference>
<feature type="transmembrane region" description="Helical" evidence="7">
    <location>
        <begin position="20"/>
        <end position="39"/>
    </location>
</feature>
<dbReference type="PANTHER" id="PTHR30065">
    <property type="entry name" value="FLAGELLAR BIOSYNTHETIC PROTEIN FLIR"/>
    <property type="match status" value="1"/>
</dbReference>
<proteinExistence type="inferred from homology"/>
<evidence type="ECO:0000256" key="2">
    <source>
        <dbReference type="ARBA" id="ARBA00009772"/>
    </source>
</evidence>
<protein>
    <submittedName>
        <fullName evidence="8">Type III secretion protein</fullName>
    </submittedName>
</protein>
<accession>A0AAX1UNZ5</accession>
<dbReference type="EMBL" id="QWGP01000004">
    <property type="protein sequence ID" value="RHZ96978.1"/>
    <property type="molecule type" value="Genomic_DNA"/>
</dbReference>
<sequence>MSTLFERLAELVLLAQDLFRGGFLVFLRVGAAMALLPAFGETSLPVRVRLAAALAFTAIVFPAVSDRVPTYDSTVAPLLTETAVGLLLGASLRLFVLALQTAGTIAAQATSLAQLFGSTAGEPQPVMTNILTLAGLALAVAGGLHVQIALFLIQSYDILPAARLPEPADVATWGLALVVKSFALGFMLAMPFVAASFIFNVALGIVNRAMPQLMVFFVGAPALTFGGLVLLALAAPAVLGIWLVNLRTFLEAPFMGAGSP</sequence>
<name>A0AAX1UNZ5_CERSP</name>
<evidence type="ECO:0000313" key="8">
    <source>
        <dbReference type="EMBL" id="RHZ96978.1"/>
    </source>
</evidence>
<dbReference type="Proteomes" id="UP000266305">
    <property type="component" value="Unassembled WGS sequence"/>
</dbReference>
<evidence type="ECO:0000256" key="3">
    <source>
        <dbReference type="ARBA" id="ARBA00022475"/>
    </source>
</evidence>
<evidence type="ECO:0000256" key="4">
    <source>
        <dbReference type="ARBA" id="ARBA00022692"/>
    </source>
</evidence>
<dbReference type="AlphaFoldDB" id="A0AAX1UNZ5"/>
<feature type="transmembrane region" description="Helical" evidence="7">
    <location>
        <begin position="173"/>
        <end position="203"/>
    </location>
</feature>
<dbReference type="PRINTS" id="PR00953">
    <property type="entry name" value="TYPE3IMRPROT"/>
</dbReference>
<keyword evidence="4 7" id="KW-0812">Transmembrane</keyword>
<comment type="similarity">
    <text evidence="2">Belongs to the FliR/MopE/SpaR family.</text>
</comment>
<feature type="transmembrane region" description="Helical" evidence="7">
    <location>
        <begin position="84"/>
        <end position="109"/>
    </location>
</feature>
<comment type="caution">
    <text evidence="8">The sequence shown here is derived from an EMBL/GenBank/DDBJ whole genome shotgun (WGS) entry which is preliminary data.</text>
</comment>
<keyword evidence="6 7" id="KW-0472">Membrane</keyword>
<evidence type="ECO:0000313" key="9">
    <source>
        <dbReference type="Proteomes" id="UP000266305"/>
    </source>
</evidence>
<keyword evidence="5 7" id="KW-1133">Transmembrane helix</keyword>
<feature type="transmembrane region" description="Helical" evidence="7">
    <location>
        <begin position="215"/>
        <end position="244"/>
    </location>
</feature>
<gene>
    <name evidence="8" type="ORF">D1114_05825</name>
</gene>
<keyword evidence="3" id="KW-1003">Cell membrane</keyword>
<dbReference type="PANTHER" id="PTHR30065:SF8">
    <property type="entry name" value="FLAGELLAR BIOSYNTHETIC PROTEIN FLIR"/>
    <property type="match status" value="1"/>
</dbReference>
<organism evidence="8 9">
    <name type="scientific">Cereibacter sphaeroides</name>
    <name type="common">Rhodobacter sphaeroides</name>
    <dbReference type="NCBI Taxonomy" id="1063"/>
    <lineage>
        <taxon>Bacteria</taxon>
        <taxon>Pseudomonadati</taxon>
        <taxon>Pseudomonadota</taxon>
        <taxon>Alphaproteobacteria</taxon>
        <taxon>Rhodobacterales</taxon>
        <taxon>Paracoccaceae</taxon>
        <taxon>Cereibacter</taxon>
    </lineage>
</organism>
<dbReference type="GO" id="GO:0006605">
    <property type="term" value="P:protein targeting"/>
    <property type="evidence" value="ECO:0007669"/>
    <property type="project" value="InterPro"/>
</dbReference>
<dbReference type="Pfam" id="PF01311">
    <property type="entry name" value="Bac_export_1"/>
    <property type="match status" value="1"/>
</dbReference>
<comment type="subcellular location">
    <subcellularLocation>
        <location evidence="1">Cell membrane</location>
        <topology evidence="1">Multi-pass membrane protein</topology>
    </subcellularLocation>
</comment>
<dbReference type="InterPro" id="IPR002010">
    <property type="entry name" value="T3SS_IM_R"/>
</dbReference>
<reference evidence="8 9" key="1">
    <citation type="submission" date="2018-08" db="EMBL/GenBank/DDBJ databases">
        <title>Draft genome sequence of Rhodobacter sphaeroides FY.</title>
        <authorList>
            <person name="Rayyan A."/>
            <person name="Meyer T.E."/>
            <person name="Kyndt J.A."/>
        </authorList>
    </citation>
    <scope>NUCLEOTIDE SEQUENCE [LARGE SCALE GENOMIC DNA]</scope>
    <source>
        <strain evidence="8 9">FY</strain>
    </source>
</reference>
<evidence type="ECO:0000256" key="6">
    <source>
        <dbReference type="ARBA" id="ARBA00023136"/>
    </source>
</evidence>
<evidence type="ECO:0000256" key="1">
    <source>
        <dbReference type="ARBA" id="ARBA00004651"/>
    </source>
</evidence>
<dbReference type="GO" id="GO:0005886">
    <property type="term" value="C:plasma membrane"/>
    <property type="evidence" value="ECO:0007669"/>
    <property type="project" value="UniProtKB-SubCell"/>
</dbReference>
<evidence type="ECO:0000256" key="5">
    <source>
        <dbReference type="ARBA" id="ARBA00022989"/>
    </source>
</evidence>